<dbReference type="RefSeq" id="WP_344043482.1">
    <property type="nucleotide sequence ID" value="NZ_BAAAKE010000046.1"/>
</dbReference>
<proteinExistence type="predicted"/>
<dbReference type="EMBL" id="JBHSJB010000047">
    <property type="protein sequence ID" value="MFC5059765.1"/>
    <property type="molecule type" value="Genomic_DNA"/>
</dbReference>
<evidence type="ECO:0000313" key="3">
    <source>
        <dbReference type="Proteomes" id="UP001595833"/>
    </source>
</evidence>
<protein>
    <submittedName>
        <fullName evidence="2">Uncharacterized protein</fullName>
    </submittedName>
</protein>
<evidence type="ECO:0000256" key="1">
    <source>
        <dbReference type="SAM" id="MobiDB-lite"/>
    </source>
</evidence>
<evidence type="ECO:0000313" key="2">
    <source>
        <dbReference type="EMBL" id="MFC5059765.1"/>
    </source>
</evidence>
<keyword evidence="3" id="KW-1185">Reference proteome</keyword>
<gene>
    <name evidence="2" type="ORF">ACFPFM_39145</name>
</gene>
<dbReference type="Proteomes" id="UP001595833">
    <property type="component" value="Unassembled WGS sequence"/>
</dbReference>
<organism evidence="2 3">
    <name type="scientific">Saccharothrix xinjiangensis</name>
    <dbReference type="NCBI Taxonomy" id="204798"/>
    <lineage>
        <taxon>Bacteria</taxon>
        <taxon>Bacillati</taxon>
        <taxon>Actinomycetota</taxon>
        <taxon>Actinomycetes</taxon>
        <taxon>Pseudonocardiales</taxon>
        <taxon>Pseudonocardiaceae</taxon>
        <taxon>Saccharothrix</taxon>
    </lineage>
</organism>
<name>A0ABV9YAM8_9PSEU</name>
<reference evidence="3" key="1">
    <citation type="journal article" date="2019" name="Int. J. Syst. Evol. Microbiol.">
        <title>The Global Catalogue of Microorganisms (GCM) 10K type strain sequencing project: providing services to taxonomists for standard genome sequencing and annotation.</title>
        <authorList>
            <consortium name="The Broad Institute Genomics Platform"/>
            <consortium name="The Broad Institute Genome Sequencing Center for Infectious Disease"/>
            <person name="Wu L."/>
            <person name="Ma J."/>
        </authorList>
    </citation>
    <scope>NUCLEOTIDE SEQUENCE [LARGE SCALE GENOMIC DNA]</scope>
    <source>
        <strain evidence="3">KCTC 12848</strain>
    </source>
</reference>
<sequence>MATGAVLGGLGAHVYRRRRRTSRPYDPHRDRLPRGGKEAWTACHERRDARQQLWTDLAVEIRDGVNTGLTRLTLGLCQAEPREPLHGRAAAVPSDREAPTPLRVARRDE</sequence>
<comment type="caution">
    <text evidence="2">The sequence shown here is derived from an EMBL/GenBank/DDBJ whole genome shotgun (WGS) entry which is preliminary data.</text>
</comment>
<feature type="region of interest" description="Disordered" evidence="1">
    <location>
        <begin position="82"/>
        <end position="109"/>
    </location>
</feature>
<accession>A0ABV9YAM8</accession>